<dbReference type="AlphaFoldDB" id="A0A6C0I391"/>
<reference evidence="2" key="1">
    <citation type="journal article" date="2020" name="Nature">
        <title>Giant virus diversity and host interactions through global metagenomics.</title>
        <authorList>
            <person name="Schulz F."/>
            <person name="Roux S."/>
            <person name="Paez-Espino D."/>
            <person name="Jungbluth S."/>
            <person name="Walsh D.A."/>
            <person name="Denef V.J."/>
            <person name="McMahon K.D."/>
            <person name="Konstantinidis K.T."/>
            <person name="Eloe-Fadrosh E.A."/>
            <person name="Kyrpides N.C."/>
            <person name="Woyke T."/>
        </authorList>
    </citation>
    <scope>NUCLEOTIDE SEQUENCE</scope>
    <source>
        <strain evidence="2">GVMAG-M-3300023184-190</strain>
    </source>
</reference>
<feature type="region of interest" description="Disordered" evidence="1">
    <location>
        <begin position="14"/>
        <end position="33"/>
    </location>
</feature>
<accession>A0A6C0I391</accession>
<evidence type="ECO:0000256" key="1">
    <source>
        <dbReference type="SAM" id="MobiDB-lite"/>
    </source>
</evidence>
<organism evidence="2">
    <name type="scientific">viral metagenome</name>
    <dbReference type="NCBI Taxonomy" id="1070528"/>
    <lineage>
        <taxon>unclassified sequences</taxon>
        <taxon>metagenomes</taxon>
        <taxon>organismal metagenomes</taxon>
    </lineage>
</organism>
<protein>
    <submittedName>
        <fullName evidence="2">Uncharacterized protein</fullName>
    </submittedName>
</protein>
<dbReference type="EMBL" id="MN740090">
    <property type="protein sequence ID" value="QHT87481.1"/>
    <property type="molecule type" value="Genomic_DNA"/>
</dbReference>
<name>A0A6C0I391_9ZZZZ</name>
<proteinExistence type="predicted"/>
<feature type="compositionally biased region" description="Basic residues" evidence="1">
    <location>
        <begin position="19"/>
        <end position="33"/>
    </location>
</feature>
<sequence>MPYQLRKVRGKSCYSVTSKKAKNAMTKKNRATKRRVFSKCTTLEKAKKQVRLLNAIRYNPNFVPNR</sequence>
<evidence type="ECO:0000313" key="2">
    <source>
        <dbReference type="EMBL" id="QHT87481.1"/>
    </source>
</evidence>